<dbReference type="GO" id="GO:0004672">
    <property type="term" value="F:protein kinase activity"/>
    <property type="evidence" value="ECO:0007669"/>
    <property type="project" value="InterPro"/>
</dbReference>
<dbReference type="SUPFAM" id="SSF56112">
    <property type="entry name" value="Protein kinase-like (PK-like)"/>
    <property type="match status" value="1"/>
</dbReference>
<feature type="compositionally biased region" description="Basic and acidic residues" evidence="6">
    <location>
        <begin position="320"/>
        <end position="337"/>
    </location>
</feature>
<feature type="compositionally biased region" description="Low complexity" evidence="6">
    <location>
        <begin position="192"/>
        <end position="210"/>
    </location>
</feature>
<evidence type="ECO:0000313" key="10">
    <source>
        <dbReference type="Proteomes" id="UP000777482"/>
    </source>
</evidence>
<feature type="compositionally biased region" description="Basic and acidic residues" evidence="6">
    <location>
        <begin position="391"/>
        <end position="403"/>
    </location>
</feature>
<feature type="domain" description="Protein kinase" evidence="8">
    <location>
        <begin position="417"/>
        <end position="749"/>
    </location>
</feature>
<reference evidence="9 10" key="1">
    <citation type="submission" date="2020-11" db="EMBL/GenBank/DDBJ databases">
        <title>Kefir isolates.</title>
        <authorList>
            <person name="Marcisauskas S."/>
            <person name="Kim Y."/>
            <person name="Blasche S."/>
        </authorList>
    </citation>
    <scope>NUCLEOTIDE SEQUENCE [LARGE SCALE GENOMIC DNA]</scope>
    <source>
        <strain evidence="9 10">KR</strain>
    </source>
</reference>
<name>A0A9P7B875_RHOMI</name>
<feature type="compositionally biased region" description="Acidic residues" evidence="6">
    <location>
        <begin position="814"/>
        <end position="830"/>
    </location>
</feature>
<feature type="transmembrane region" description="Helical" evidence="7">
    <location>
        <begin position="1127"/>
        <end position="1149"/>
    </location>
</feature>
<feature type="region of interest" description="Disordered" evidence="6">
    <location>
        <begin position="778"/>
        <end position="830"/>
    </location>
</feature>
<dbReference type="PROSITE" id="PS50011">
    <property type="entry name" value="PROTEIN_KINASE_DOM"/>
    <property type="match status" value="1"/>
</dbReference>
<evidence type="ECO:0000256" key="7">
    <source>
        <dbReference type="SAM" id="Phobius"/>
    </source>
</evidence>
<evidence type="ECO:0000256" key="2">
    <source>
        <dbReference type="ARBA" id="ARBA00022741"/>
    </source>
</evidence>
<keyword evidence="1" id="KW-0808">Transferase</keyword>
<keyword evidence="7" id="KW-0472">Membrane</keyword>
<comment type="similarity">
    <text evidence="5">Belongs to the protein kinase superfamily. Ser/Thr protein kinase family. GCN2 subfamily.</text>
</comment>
<feature type="compositionally biased region" description="Low complexity" evidence="6">
    <location>
        <begin position="270"/>
        <end position="285"/>
    </location>
</feature>
<proteinExistence type="inferred from homology"/>
<dbReference type="InterPro" id="IPR008271">
    <property type="entry name" value="Ser/Thr_kinase_AS"/>
</dbReference>
<feature type="region of interest" description="Disordered" evidence="6">
    <location>
        <begin position="264"/>
        <end position="300"/>
    </location>
</feature>
<feature type="region of interest" description="Disordered" evidence="6">
    <location>
        <begin position="372"/>
        <end position="403"/>
    </location>
</feature>
<dbReference type="Gene3D" id="3.90.25.10">
    <property type="entry name" value="UDP-galactose 4-epimerase, domain 1"/>
    <property type="match status" value="1"/>
</dbReference>
<dbReference type="InterPro" id="IPR000719">
    <property type="entry name" value="Prot_kinase_dom"/>
</dbReference>
<dbReference type="InterPro" id="IPR010699">
    <property type="entry name" value="DUF1275"/>
</dbReference>
<keyword evidence="2" id="KW-0547">Nucleotide-binding</keyword>
<evidence type="ECO:0000256" key="3">
    <source>
        <dbReference type="ARBA" id="ARBA00022777"/>
    </source>
</evidence>
<dbReference type="SMART" id="SM00220">
    <property type="entry name" value="S_TKc"/>
    <property type="match status" value="1"/>
</dbReference>
<feature type="compositionally biased region" description="Acidic residues" evidence="6">
    <location>
        <begin position="218"/>
        <end position="227"/>
    </location>
</feature>
<dbReference type="InterPro" id="IPR036291">
    <property type="entry name" value="NAD(P)-bd_dom_sf"/>
</dbReference>
<feature type="transmembrane region" description="Helical" evidence="7">
    <location>
        <begin position="1307"/>
        <end position="1325"/>
    </location>
</feature>
<dbReference type="PROSITE" id="PS00108">
    <property type="entry name" value="PROTEIN_KINASE_ST"/>
    <property type="match status" value="1"/>
</dbReference>
<dbReference type="PANTHER" id="PTHR11042:SF138">
    <property type="entry name" value="SERINE_THREONINE-PROTEIN KINASE IKS1-RELATED"/>
    <property type="match status" value="1"/>
</dbReference>
<dbReference type="Proteomes" id="UP000777482">
    <property type="component" value="Unassembled WGS sequence"/>
</dbReference>
<dbReference type="GO" id="GO:0005737">
    <property type="term" value="C:cytoplasm"/>
    <property type="evidence" value="ECO:0007669"/>
    <property type="project" value="TreeGrafter"/>
</dbReference>
<dbReference type="GO" id="GO:0005524">
    <property type="term" value="F:ATP binding"/>
    <property type="evidence" value="ECO:0007669"/>
    <property type="project" value="UniProtKB-KW"/>
</dbReference>
<dbReference type="Pfam" id="PF06912">
    <property type="entry name" value="DUF1275"/>
    <property type="match status" value="1"/>
</dbReference>
<evidence type="ECO:0000256" key="4">
    <source>
        <dbReference type="ARBA" id="ARBA00022840"/>
    </source>
</evidence>
<dbReference type="InterPro" id="IPR011009">
    <property type="entry name" value="Kinase-like_dom_sf"/>
</dbReference>
<feature type="transmembrane region" description="Helical" evidence="7">
    <location>
        <begin position="1331"/>
        <end position="1350"/>
    </location>
</feature>
<organism evidence="9 10">
    <name type="scientific">Rhodotorula mucilaginosa</name>
    <name type="common">Yeast</name>
    <name type="synonym">Rhodotorula rubra</name>
    <dbReference type="NCBI Taxonomy" id="5537"/>
    <lineage>
        <taxon>Eukaryota</taxon>
        <taxon>Fungi</taxon>
        <taxon>Dikarya</taxon>
        <taxon>Basidiomycota</taxon>
        <taxon>Pucciniomycotina</taxon>
        <taxon>Microbotryomycetes</taxon>
        <taxon>Sporidiobolales</taxon>
        <taxon>Sporidiobolaceae</taxon>
        <taxon>Rhodotorula</taxon>
    </lineage>
</organism>
<evidence type="ECO:0000256" key="5">
    <source>
        <dbReference type="ARBA" id="ARBA00037982"/>
    </source>
</evidence>
<feature type="transmembrane region" description="Helical" evidence="7">
    <location>
        <begin position="1207"/>
        <end position="1230"/>
    </location>
</feature>
<feature type="transmembrane region" description="Helical" evidence="7">
    <location>
        <begin position="991"/>
        <end position="1012"/>
    </location>
</feature>
<dbReference type="Gene3D" id="1.10.510.10">
    <property type="entry name" value="Transferase(Phosphotransferase) domain 1"/>
    <property type="match status" value="1"/>
</dbReference>
<dbReference type="Pfam" id="PF00069">
    <property type="entry name" value="Pkinase"/>
    <property type="match status" value="1"/>
</dbReference>
<gene>
    <name evidence="9" type="primary">IKS1</name>
    <name evidence="9" type="ORF">C6P46_002747</name>
</gene>
<feature type="compositionally biased region" description="Basic residues" evidence="6">
    <location>
        <begin position="163"/>
        <end position="173"/>
    </location>
</feature>
<dbReference type="InterPro" id="IPR050339">
    <property type="entry name" value="CC_SR_Kinase"/>
</dbReference>
<dbReference type="OrthoDB" id="1405469at2759"/>
<keyword evidence="4" id="KW-0067">ATP-binding</keyword>
<feature type="compositionally biased region" description="Polar residues" evidence="6">
    <location>
        <begin position="792"/>
        <end position="808"/>
    </location>
</feature>
<dbReference type="SUPFAM" id="SSF51735">
    <property type="entry name" value="NAD(P)-binding Rossmann-fold domains"/>
    <property type="match status" value="1"/>
</dbReference>
<feature type="region of interest" description="Disordered" evidence="6">
    <location>
        <begin position="318"/>
        <end position="345"/>
    </location>
</feature>
<keyword evidence="10" id="KW-1185">Reference proteome</keyword>
<evidence type="ECO:0000256" key="6">
    <source>
        <dbReference type="SAM" id="MobiDB-lite"/>
    </source>
</evidence>
<feature type="non-terminal residue" evidence="9">
    <location>
        <position position="1358"/>
    </location>
</feature>
<feature type="region of interest" description="Disordered" evidence="6">
    <location>
        <begin position="94"/>
        <end position="127"/>
    </location>
</feature>
<evidence type="ECO:0000313" key="9">
    <source>
        <dbReference type="EMBL" id="KAG0663408.1"/>
    </source>
</evidence>
<feature type="transmembrane region" description="Helical" evidence="7">
    <location>
        <begin position="1181"/>
        <end position="1198"/>
    </location>
</feature>
<dbReference type="GO" id="GO:0005634">
    <property type="term" value="C:nucleus"/>
    <property type="evidence" value="ECO:0007669"/>
    <property type="project" value="TreeGrafter"/>
</dbReference>
<feature type="region of interest" description="Disordered" evidence="6">
    <location>
        <begin position="522"/>
        <end position="554"/>
    </location>
</feature>
<evidence type="ECO:0000259" key="8">
    <source>
        <dbReference type="PROSITE" id="PS50011"/>
    </source>
</evidence>
<accession>A0A9P7B875</accession>
<comment type="caution">
    <text evidence="9">The sequence shown here is derived from an EMBL/GenBank/DDBJ whole genome shotgun (WGS) entry which is preliminary data.</text>
</comment>
<sequence length="1358" mass="147035">LKEYPEIDPIILSVGEKDEITIKQVAEAITKAVGFEGEVTWDSSKADGQYKKTASNEKLMKYLPDFEFTPFEVALQESVDWFIQNYDSARTGAAASSPFHQRSSMARPPPLALDDAGTSGDHSDWQVVLSDPSKRRVVLYSRNLNRLSIEPTPPPSPSLTGSTRRRRGWRRRSWSGLSSLEGSSDGEGAGAAGAPPESTSSPLARAAAAAVRKHGRDTDDDDENDEDGQQRSGGGRPSSRQHSLTDAVPESVCPLCFQILPPPPPPLPLPSSSAPPTTTGSASPATNGGRSRNPKQKRTRHKRLFPLLPPPAGFLAAAAADHHHQSSDPGTESDRTTAAESRSSRAVVAGDVNAGTSYFELLSEANSLVNTPMSTGGSGGNARIAPAAAESPDHRGKAKDEGLDSHQMNEGYYARFFDEVSLLGRGGQGAVYLVRHMLNGEALGLYACKKVPVGDSTPSLLAILREVHMLESASHPNIIAYHHAWLETAAPTQSRFVPKVPTLHILMEFANGGSLQGFVDARKGSPTAASEGGGGEGGEEMDGHGAARAARRRRKEAREQAVHLLRLDDILNLFEEVVRGLAFLHGRNILHLDLKAENVLLHWEENSLLPTCKLSDFGSASSDSYHRERIGGSGTLAYTPPEALCPSPTTGHYPPPDRATDMWALGLIVHLLVFFALPFAEAGPDGDTKKLEEEIKLYRGFQATNPLPRAASARHDLPPSLLQLLSQLIHHDPSRRPSCDRVLSILRLIRQDVARGLHAEPGVGTVVRANPTAGAVWSRQRFGPQRPRRSLSDSSIQPVESRNASRETLQAEVVEVDSSEEGGLHDDDEEGEIIDEGEDPFAGADHEQQLLIHQRRALLATQVPTSSLPQVLSISPPGRALPSPPLLGDDAPPFLALPSPTEIAGNEMGPDGFGNDCGDARKSLRALPWRQKPVHLWDSVLRDSRVRPATVAALAALAKLMHYTFVKRFGRSEPWPLGATLPRSSSTSVPLWMAILLLTETVLDVALARTYFVGPSGKRHYTYYLGPCRLCSPSSTYPSRAFSTLDRSETYPFHVEPFVAVHLSMEPTRQWKVSYSAGDLSKAEETISRVTPASSTAPLQPVLQQCRRNPVGFLRSNIDTDATLWQLVLYCFLTGFTTAPTFLACYIWCGFQSGGLVQLSLAVARLFATSDHTFYKGDQQALASLLSFLVGVSIGRIGDHVGVKKRWWLMTATSMMGLMTLAATLCAHFSGEPSIAEYRTEASWQYAKGMAALCFASAALGLQGVVSRRLNSQFGTAVVLTSTWVELFSDPRLFAPQLVKSRDHRTLAIFATFLGGMCSTAVVYATNSSAVALGITTGLRLVSVLSWLLVPVERDDSP</sequence>
<protein>
    <submittedName>
        <fullName evidence="9">Serine/threonine-protein kinase iks1</fullName>
    </submittedName>
</protein>
<evidence type="ECO:0000256" key="1">
    <source>
        <dbReference type="ARBA" id="ARBA00022679"/>
    </source>
</evidence>
<keyword evidence="7" id="KW-0812">Transmembrane</keyword>
<feature type="region of interest" description="Disordered" evidence="6">
    <location>
        <begin position="147"/>
        <end position="246"/>
    </location>
</feature>
<dbReference type="CDD" id="cd00180">
    <property type="entry name" value="PKc"/>
    <property type="match status" value="1"/>
</dbReference>
<feature type="transmembrane region" description="Helical" evidence="7">
    <location>
        <begin position="1250"/>
        <end position="1266"/>
    </location>
</feature>
<keyword evidence="3 9" id="KW-0418">Kinase</keyword>
<dbReference type="PANTHER" id="PTHR11042">
    <property type="entry name" value="EUKARYOTIC TRANSLATION INITIATION FACTOR 2-ALPHA KINASE EIF2-ALPHA KINASE -RELATED"/>
    <property type="match status" value="1"/>
</dbReference>
<dbReference type="EMBL" id="PUHQ01000020">
    <property type="protein sequence ID" value="KAG0663408.1"/>
    <property type="molecule type" value="Genomic_DNA"/>
</dbReference>
<keyword evidence="7" id="KW-1133">Transmembrane helix</keyword>
<feature type="compositionally biased region" description="Low complexity" evidence="6">
    <location>
        <begin position="174"/>
        <end position="183"/>
    </location>
</feature>
<dbReference type="Gene3D" id="3.30.200.20">
    <property type="entry name" value="Phosphorylase Kinase, domain 1"/>
    <property type="match status" value="1"/>
</dbReference>